<dbReference type="GO" id="GO:0003824">
    <property type="term" value="F:catalytic activity"/>
    <property type="evidence" value="ECO:0007669"/>
    <property type="project" value="UniProtKB-ARBA"/>
</dbReference>
<gene>
    <name evidence="3" type="ORF">GCM10008170_25990</name>
    <name evidence="4" type="ORF">JOD31_002613</name>
</gene>
<proteinExistence type="predicted"/>
<feature type="domain" description="Aerobactin siderophore biosynthesis IucA/IucC-like C-terminal" evidence="1">
    <location>
        <begin position="62"/>
        <end position="200"/>
    </location>
</feature>
<dbReference type="EMBL" id="BSFF01000003">
    <property type="protein sequence ID" value="GLK56580.1"/>
    <property type="molecule type" value="Genomic_DNA"/>
</dbReference>
<feature type="domain" description="Ferric siderophore reductase C-terminal" evidence="2">
    <location>
        <begin position="209"/>
        <end position="229"/>
    </location>
</feature>
<sequence>MIIPTLAPLFRGPLEPFANSLTLAAAENVQPASDLLNHAILRNRIERLASFYDDGDRRAVASIWSKSHFSTLIPAALAANLLLELDLPVAINQVGVVSDERGCTKQIVLPHAGAPVSLDRAAQRFDAIFEAHVTPLIAALASVSGASPKAFWSNAGYAFDAVVRQARDFGAHADAINAGLALMSARSWAGRSNPLYRPLVDHSGGRRLRRVCCLRYRAPNVDYCKTCPLVPLS</sequence>
<dbReference type="PRINTS" id="PR01714">
    <property type="entry name" value="2FE2SRDCTASE"/>
</dbReference>
<evidence type="ECO:0000313" key="5">
    <source>
        <dbReference type="Proteomes" id="UP000758856"/>
    </source>
</evidence>
<evidence type="ECO:0000313" key="4">
    <source>
        <dbReference type="EMBL" id="MBM7852371.1"/>
    </source>
</evidence>
<keyword evidence="5" id="KW-1185">Reference proteome</keyword>
<accession>A0A9W6IWR6</accession>
<dbReference type="GO" id="GO:0051537">
    <property type="term" value="F:2 iron, 2 sulfur cluster binding"/>
    <property type="evidence" value="ECO:0007669"/>
    <property type="project" value="InterPro"/>
</dbReference>
<dbReference type="Pfam" id="PF06276">
    <property type="entry name" value="FhuF"/>
    <property type="match status" value="1"/>
</dbReference>
<dbReference type="NCBIfam" id="TIGR03951">
    <property type="entry name" value="Fe_III_red_FhuF"/>
    <property type="match status" value="1"/>
</dbReference>
<dbReference type="InterPro" id="IPR008090">
    <property type="entry name" value="Fe_iron_reduct"/>
</dbReference>
<reference evidence="4 5" key="2">
    <citation type="submission" date="2021-01" db="EMBL/GenBank/DDBJ databases">
        <title>Genomic Encyclopedia of Type Strains, Phase IV (KMG-IV): sequencing the most valuable type-strain genomes for metagenomic binning, comparative biology and taxonomic classification.</title>
        <authorList>
            <person name="Goeker M."/>
        </authorList>
    </citation>
    <scope>NUCLEOTIDE SEQUENCE [LARGE SCALE GENOMIC DNA]</scope>
    <source>
        <strain evidence="4 5">DSM 6130</strain>
    </source>
</reference>
<name>A0A9W6IWR6_9HYPH</name>
<evidence type="ECO:0000259" key="2">
    <source>
        <dbReference type="Pfam" id="PF11575"/>
    </source>
</evidence>
<dbReference type="Proteomes" id="UP000758856">
    <property type="component" value="Unassembled WGS sequence"/>
</dbReference>
<comment type="caution">
    <text evidence="3">The sequence shown here is derived from an EMBL/GenBank/DDBJ whole genome shotgun (WGS) entry which is preliminary data.</text>
</comment>
<dbReference type="EMBL" id="JAFBCY010000003">
    <property type="protein sequence ID" value="MBM7852371.1"/>
    <property type="molecule type" value="Genomic_DNA"/>
</dbReference>
<evidence type="ECO:0000259" key="1">
    <source>
        <dbReference type="Pfam" id="PF06276"/>
    </source>
</evidence>
<dbReference type="InterPro" id="IPR022770">
    <property type="entry name" value="IucA/IucC-like_C"/>
</dbReference>
<reference evidence="3" key="1">
    <citation type="journal article" date="2014" name="Int. J. Syst. Evol. Microbiol.">
        <title>Complete genome sequence of Corynebacterium casei LMG S-19264T (=DSM 44701T), isolated from a smear-ripened cheese.</title>
        <authorList>
            <consortium name="US DOE Joint Genome Institute (JGI-PGF)"/>
            <person name="Walter F."/>
            <person name="Albersmeier A."/>
            <person name="Kalinowski J."/>
            <person name="Ruckert C."/>
        </authorList>
    </citation>
    <scope>NUCLEOTIDE SEQUENCE</scope>
    <source>
        <strain evidence="3">VKM B-1606</strain>
    </source>
</reference>
<dbReference type="Proteomes" id="UP001143400">
    <property type="component" value="Unassembled WGS sequence"/>
</dbReference>
<dbReference type="Pfam" id="PF11575">
    <property type="entry name" value="FhuF_C"/>
    <property type="match status" value="1"/>
</dbReference>
<reference evidence="3" key="3">
    <citation type="submission" date="2023-01" db="EMBL/GenBank/DDBJ databases">
        <authorList>
            <person name="Sun Q."/>
            <person name="Evtushenko L."/>
        </authorList>
    </citation>
    <scope>NUCLEOTIDE SEQUENCE</scope>
    <source>
        <strain evidence="3">VKM B-1606</strain>
    </source>
</reference>
<protein>
    <submittedName>
        <fullName evidence="4">Ferric iron reductase protein FhuF</fullName>
    </submittedName>
    <submittedName>
        <fullName evidence="3">Siderophore-iron reductase FhuF</fullName>
    </submittedName>
</protein>
<evidence type="ECO:0000313" key="3">
    <source>
        <dbReference type="EMBL" id="GLK56580.1"/>
    </source>
</evidence>
<evidence type="ECO:0000313" key="6">
    <source>
        <dbReference type="Proteomes" id="UP001143400"/>
    </source>
</evidence>
<organism evidence="3 6">
    <name type="scientific">Methylopila capsulata</name>
    <dbReference type="NCBI Taxonomy" id="61654"/>
    <lineage>
        <taxon>Bacteria</taxon>
        <taxon>Pseudomonadati</taxon>
        <taxon>Pseudomonadota</taxon>
        <taxon>Alphaproteobacteria</taxon>
        <taxon>Hyphomicrobiales</taxon>
        <taxon>Methylopilaceae</taxon>
        <taxon>Methylopila</taxon>
    </lineage>
</organism>
<dbReference type="AlphaFoldDB" id="A0A9W6IWR6"/>
<dbReference type="InterPro" id="IPR024726">
    <property type="entry name" value="FhuF_C"/>
</dbReference>
<dbReference type="RefSeq" id="WP_204950767.1">
    <property type="nucleotide sequence ID" value="NZ_BSFF01000003.1"/>
</dbReference>